<gene>
    <name evidence="3" type="ORF">IMZ08_13295</name>
</gene>
<name>A0ABR9QKL0_9BACI</name>
<organism evidence="3 4">
    <name type="scientific">Litchfieldia luteola</name>
    <dbReference type="NCBI Taxonomy" id="682179"/>
    <lineage>
        <taxon>Bacteria</taxon>
        <taxon>Bacillati</taxon>
        <taxon>Bacillota</taxon>
        <taxon>Bacilli</taxon>
        <taxon>Bacillales</taxon>
        <taxon>Bacillaceae</taxon>
        <taxon>Litchfieldia</taxon>
    </lineage>
</organism>
<evidence type="ECO:0000313" key="4">
    <source>
        <dbReference type="Proteomes" id="UP001516662"/>
    </source>
</evidence>
<proteinExistence type="predicted"/>
<dbReference type="RefSeq" id="WP_193537219.1">
    <property type="nucleotide sequence ID" value="NZ_JADCLJ010000020.1"/>
</dbReference>
<comment type="caution">
    <text evidence="3">The sequence shown here is derived from an EMBL/GenBank/DDBJ whole genome shotgun (WGS) entry which is preliminary data.</text>
</comment>
<feature type="chain" id="PRO_5045441398" evidence="2">
    <location>
        <begin position="24"/>
        <end position="191"/>
    </location>
</feature>
<protein>
    <submittedName>
        <fullName evidence="3">Uncharacterized protein</fullName>
    </submittedName>
</protein>
<feature type="signal peptide" evidence="2">
    <location>
        <begin position="1"/>
        <end position="23"/>
    </location>
</feature>
<keyword evidence="4" id="KW-1185">Reference proteome</keyword>
<dbReference type="EMBL" id="JADCLJ010000020">
    <property type="protein sequence ID" value="MBE4909038.1"/>
    <property type="molecule type" value="Genomic_DNA"/>
</dbReference>
<sequence length="191" mass="21674">MKKVRLLLLSLLLFMVYPNFIFASEGSSSFTKALEERLESASSYNDPNTVTIVDSISLKGEVFKVVTKDNPETPEDETETETYESTIIAALVEYQQVRDSIFKFNKTEIYYYDLDNNEFLEVSNVIGNPEFETFNNENSENVHKEITPFSSTLVILLILSACFLVPVLIFMFHGTSGSGQYINTHGRKASY</sequence>
<keyword evidence="1" id="KW-0472">Membrane</keyword>
<accession>A0ABR9QKL0</accession>
<evidence type="ECO:0000256" key="2">
    <source>
        <dbReference type="SAM" id="SignalP"/>
    </source>
</evidence>
<keyword evidence="2" id="KW-0732">Signal</keyword>
<reference evidence="3 4" key="1">
    <citation type="submission" date="2020-10" db="EMBL/GenBank/DDBJ databases">
        <title>Bacillus sp. HD4P25, an endophyte from a halophyte.</title>
        <authorList>
            <person name="Sun J.-Q."/>
        </authorList>
    </citation>
    <scope>NUCLEOTIDE SEQUENCE [LARGE SCALE GENOMIC DNA]</scope>
    <source>
        <strain evidence="3 4">YIM 93174</strain>
    </source>
</reference>
<keyword evidence="1" id="KW-1133">Transmembrane helix</keyword>
<dbReference type="Proteomes" id="UP001516662">
    <property type="component" value="Unassembled WGS sequence"/>
</dbReference>
<evidence type="ECO:0000313" key="3">
    <source>
        <dbReference type="EMBL" id="MBE4909038.1"/>
    </source>
</evidence>
<evidence type="ECO:0000256" key="1">
    <source>
        <dbReference type="SAM" id="Phobius"/>
    </source>
</evidence>
<keyword evidence="1" id="KW-0812">Transmembrane</keyword>
<feature type="transmembrane region" description="Helical" evidence="1">
    <location>
        <begin position="153"/>
        <end position="172"/>
    </location>
</feature>